<sequence length="155" mass="17266">MPGMALLDPYSIPLGTSARIRSVDCSFTPMGASFVAKYGGEKDMEPPLELHGAFRVRAVSTRGIEARACLSSPRYRRRSNRQVIPAKRTRQSCHFAGRLRSLPGSSDRIPNSYCQFVQVRGKTDCWSHTDISDSSGMSSCRRHAVRPKAYNRSNI</sequence>
<evidence type="ECO:0000313" key="2">
    <source>
        <dbReference type="Proteomes" id="UP000193144"/>
    </source>
</evidence>
<keyword evidence="2" id="KW-1185">Reference proteome</keyword>
<evidence type="ECO:0000313" key="1">
    <source>
        <dbReference type="EMBL" id="ORY08906.1"/>
    </source>
</evidence>
<dbReference type="Proteomes" id="UP000193144">
    <property type="component" value="Unassembled WGS sequence"/>
</dbReference>
<dbReference type="EMBL" id="MCFA01000093">
    <property type="protein sequence ID" value="ORY08906.1"/>
    <property type="molecule type" value="Genomic_DNA"/>
</dbReference>
<name>A0A1Y1ZFA8_9PLEO</name>
<proteinExistence type="predicted"/>
<reference evidence="1 2" key="1">
    <citation type="submission" date="2016-07" db="EMBL/GenBank/DDBJ databases">
        <title>Pervasive Adenine N6-methylation of Active Genes in Fungi.</title>
        <authorList>
            <consortium name="DOE Joint Genome Institute"/>
            <person name="Mondo S.J."/>
            <person name="Dannebaum R.O."/>
            <person name="Kuo R.C."/>
            <person name="Labutti K."/>
            <person name="Haridas S."/>
            <person name="Kuo A."/>
            <person name="Salamov A."/>
            <person name="Ahrendt S.R."/>
            <person name="Lipzen A."/>
            <person name="Sullivan W."/>
            <person name="Andreopoulos W.B."/>
            <person name="Clum A."/>
            <person name="Lindquist E."/>
            <person name="Daum C."/>
            <person name="Ramamoorthy G.K."/>
            <person name="Gryganskyi A."/>
            <person name="Culley D."/>
            <person name="Magnuson J.K."/>
            <person name="James T.Y."/>
            <person name="O'Malley M.A."/>
            <person name="Stajich J.E."/>
            <person name="Spatafora J.W."/>
            <person name="Visel A."/>
            <person name="Grigoriev I.V."/>
        </authorList>
    </citation>
    <scope>NUCLEOTIDE SEQUENCE [LARGE SCALE GENOMIC DNA]</scope>
    <source>
        <strain evidence="1 2">CBS 115471</strain>
    </source>
</reference>
<gene>
    <name evidence="1" type="ORF">BCR34DRAFT_385862</name>
</gene>
<protein>
    <submittedName>
        <fullName evidence="1">Uncharacterized protein</fullName>
    </submittedName>
</protein>
<organism evidence="1 2">
    <name type="scientific">Clohesyomyces aquaticus</name>
    <dbReference type="NCBI Taxonomy" id="1231657"/>
    <lineage>
        <taxon>Eukaryota</taxon>
        <taxon>Fungi</taxon>
        <taxon>Dikarya</taxon>
        <taxon>Ascomycota</taxon>
        <taxon>Pezizomycotina</taxon>
        <taxon>Dothideomycetes</taxon>
        <taxon>Pleosporomycetidae</taxon>
        <taxon>Pleosporales</taxon>
        <taxon>Lindgomycetaceae</taxon>
        <taxon>Clohesyomyces</taxon>
    </lineage>
</organism>
<comment type="caution">
    <text evidence="1">The sequence shown here is derived from an EMBL/GenBank/DDBJ whole genome shotgun (WGS) entry which is preliminary data.</text>
</comment>
<accession>A0A1Y1ZFA8</accession>
<dbReference type="AlphaFoldDB" id="A0A1Y1ZFA8"/>